<evidence type="ECO:0000256" key="4">
    <source>
        <dbReference type="SAM" id="Phobius"/>
    </source>
</evidence>
<evidence type="ECO:0000256" key="5">
    <source>
        <dbReference type="SAM" id="SignalP"/>
    </source>
</evidence>
<dbReference type="PRINTS" id="PR00722">
    <property type="entry name" value="CHYMOTRYPSIN"/>
</dbReference>
<proteinExistence type="inferred from homology"/>
<evidence type="ECO:0000256" key="3">
    <source>
        <dbReference type="RuleBase" id="RU363034"/>
    </source>
</evidence>
<keyword evidence="3" id="KW-0645">Protease</keyword>
<dbReference type="InterPro" id="IPR001314">
    <property type="entry name" value="Peptidase_S1A"/>
</dbReference>
<dbReference type="PROSITE" id="PS00134">
    <property type="entry name" value="TRYPSIN_HIS"/>
    <property type="match status" value="1"/>
</dbReference>
<dbReference type="Gene3D" id="2.40.10.10">
    <property type="entry name" value="Trypsin-like serine proteases"/>
    <property type="match status" value="1"/>
</dbReference>
<dbReference type="GO" id="GO:0004252">
    <property type="term" value="F:serine-type endopeptidase activity"/>
    <property type="evidence" value="ECO:0007669"/>
    <property type="project" value="InterPro"/>
</dbReference>
<feature type="chain" id="PRO_5038103197" evidence="5">
    <location>
        <begin position="23"/>
        <end position="350"/>
    </location>
</feature>
<keyword evidence="3" id="KW-0720">Serine protease</keyword>
<dbReference type="GO" id="GO:0006508">
    <property type="term" value="P:proteolysis"/>
    <property type="evidence" value="ECO:0007669"/>
    <property type="project" value="UniProtKB-KW"/>
</dbReference>
<dbReference type="CDD" id="cd00190">
    <property type="entry name" value="Tryp_SPc"/>
    <property type="match status" value="1"/>
</dbReference>
<dbReference type="SMART" id="SM00020">
    <property type="entry name" value="Tryp_SPc"/>
    <property type="match status" value="1"/>
</dbReference>
<dbReference type="PROSITE" id="PS51257">
    <property type="entry name" value="PROKAR_LIPOPROTEIN"/>
    <property type="match status" value="1"/>
</dbReference>
<dbReference type="Proteomes" id="UP000887569">
    <property type="component" value="Unplaced"/>
</dbReference>
<dbReference type="InterPro" id="IPR018114">
    <property type="entry name" value="TRYPSIN_HIS"/>
</dbReference>
<evidence type="ECO:0000313" key="7">
    <source>
        <dbReference type="Proteomes" id="UP000887569"/>
    </source>
</evidence>
<dbReference type="InterPro" id="IPR043504">
    <property type="entry name" value="Peptidase_S1_PA_chymotrypsin"/>
</dbReference>
<keyword evidence="4" id="KW-0472">Membrane</keyword>
<dbReference type="InterPro" id="IPR033116">
    <property type="entry name" value="TRYPSIN_SER"/>
</dbReference>
<dbReference type="WBParaSite" id="PgB02X_g129_t01">
    <property type="protein sequence ID" value="PgB02X_g129_t01"/>
    <property type="gene ID" value="PgB02X_g129"/>
</dbReference>
<reference evidence="8" key="1">
    <citation type="submission" date="2022-11" db="UniProtKB">
        <authorList>
            <consortium name="WormBaseParasite"/>
        </authorList>
    </citation>
    <scope>IDENTIFICATION</scope>
</reference>
<keyword evidence="7" id="KW-1185">Reference proteome</keyword>
<dbReference type="FunFam" id="2.40.10.10:FF:000068">
    <property type="entry name" value="transmembrane protease serine 2"/>
    <property type="match status" value="1"/>
</dbReference>
<protein>
    <submittedName>
        <fullName evidence="8">Peptidase S1 domain-containing protein</fullName>
    </submittedName>
</protein>
<dbReference type="Pfam" id="PF00089">
    <property type="entry name" value="Trypsin"/>
    <property type="match status" value="1"/>
</dbReference>
<accession>A0A914ZG28</accession>
<evidence type="ECO:0000313" key="8">
    <source>
        <dbReference type="WBParaSite" id="PgB02X_g129_t01"/>
    </source>
</evidence>
<evidence type="ECO:0000256" key="2">
    <source>
        <dbReference type="ARBA" id="ARBA00024195"/>
    </source>
</evidence>
<dbReference type="InterPro" id="IPR051487">
    <property type="entry name" value="Ser/Thr_Proteases_Immune/Dev"/>
</dbReference>
<sequence length="350" mass="37861">MWPTRKMLLIVLFSKCVTVTLTATACGKRQQSSRVPSHWLSSRTAFFSASNDEISKGNSTTFVIGGTEVTLGSWPWQALLVYVDMRDGNTYVCGGTLISSIHILTAAHCALPMAISRSYVKLGTVSSSEQSTKGIIRKVVAKRVHPYYSISEQINPGAHFDIAVLQLDEEVKYTQYIQPICLPSNDSHLIKGSGTITGWGQYTTGSQLNPGISAALRQADVPFIDRQRCSHLWMQIATGGFPIVESQLCAGAWNRGTGAGDSGGPLQVSHEGVWYQVGITSFGENTLEGLLDQASYPGCVFTRVSSYCSFIEDATSKRAKCSAVGIALPSLTFFYALFAAISAISITWSI</sequence>
<dbReference type="PROSITE" id="PS50240">
    <property type="entry name" value="TRYPSIN_DOM"/>
    <property type="match status" value="1"/>
</dbReference>
<dbReference type="AlphaFoldDB" id="A0A914ZG28"/>
<organism evidence="7 8">
    <name type="scientific">Parascaris univalens</name>
    <name type="common">Nematode worm</name>
    <dbReference type="NCBI Taxonomy" id="6257"/>
    <lineage>
        <taxon>Eukaryota</taxon>
        <taxon>Metazoa</taxon>
        <taxon>Ecdysozoa</taxon>
        <taxon>Nematoda</taxon>
        <taxon>Chromadorea</taxon>
        <taxon>Rhabditida</taxon>
        <taxon>Spirurina</taxon>
        <taxon>Ascaridomorpha</taxon>
        <taxon>Ascaridoidea</taxon>
        <taxon>Ascarididae</taxon>
        <taxon>Parascaris</taxon>
    </lineage>
</organism>
<dbReference type="PANTHER" id="PTHR24256">
    <property type="entry name" value="TRYPTASE-RELATED"/>
    <property type="match status" value="1"/>
</dbReference>
<evidence type="ECO:0000256" key="1">
    <source>
        <dbReference type="ARBA" id="ARBA00023157"/>
    </source>
</evidence>
<keyword evidence="5" id="KW-0732">Signal</keyword>
<feature type="signal peptide" evidence="5">
    <location>
        <begin position="1"/>
        <end position="22"/>
    </location>
</feature>
<keyword evidence="3" id="KW-0378">Hydrolase</keyword>
<comment type="similarity">
    <text evidence="2">Belongs to the peptidase S1 family. CLIP subfamily.</text>
</comment>
<dbReference type="InterPro" id="IPR009003">
    <property type="entry name" value="Peptidase_S1_PA"/>
</dbReference>
<keyword evidence="4" id="KW-1133">Transmembrane helix</keyword>
<evidence type="ECO:0000259" key="6">
    <source>
        <dbReference type="PROSITE" id="PS50240"/>
    </source>
</evidence>
<dbReference type="SUPFAM" id="SSF50494">
    <property type="entry name" value="Trypsin-like serine proteases"/>
    <property type="match status" value="1"/>
</dbReference>
<name>A0A914ZG28_PARUN</name>
<keyword evidence="4" id="KW-0812">Transmembrane</keyword>
<keyword evidence="1" id="KW-1015">Disulfide bond</keyword>
<feature type="domain" description="Peptidase S1" evidence="6">
    <location>
        <begin position="63"/>
        <end position="316"/>
    </location>
</feature>
<feature type="transmembrane region" description="Helical" evidence="4">
    <location>
        <begin position="326"/>
        <end position="348"/>
    </location>
</feature>
<dbReference type="PROSITE" id="PS00135">
    <property type="entry name" value="TRYPSIN_SER"/>
    <property type="match status" value="1"/>
</dbReference>
<dbReference type="InterPro" id="IPR001254">
    <property type="entry name" value="Trypsin_dom"/>
</dbReference>